<sequence>MMNEEVDMRKFIKKHNYVVIFPDKRVELYGNLRSLGEDISIDSSTISKKLSRGEHYFIPKGGEFIFYIKKLE</sequence>
<name>A0A6C0KFH3_9ZZZZ</name>
<reference evidence="1" key="1">
    <citation type="journal article" date="2020" name="Nature">
        <title>Giant virus diversity and host interactions through global metagenomics.</title>
        <authorList>
            <person name="Schulz F."/>
            <person name="Roux S."/>
            <person name="Paez-Espino D."/>
            <person name="Jungbluth S."/>
            <person name="Walsh D.A."/>
            <person name="Denef V.J."/>
            <person name="McMahon K.D."/>
            <person name="Konstantinidis K.T."/>
            <person name="Eloe-Fadrosh E.A."/>
            <person name="Kyrpides N.C."/>
            <person name="Woyke T."/>
        </authorList>
    </citation>
    <scope>NUCLEOTIDE SEQUENCE</scope>
    <source>
        <strain evidence="1">GVMAG-S-1102244-55</strain>
    </source>
</reference>
<organism evidence="1">
    <name type="scientific">viral metagenome</name>
    <dbReference type="NCBI Taxonomy" id="1070528"/>
    <lineage>
        <taxon>unclassified sequences</taxon>
        <taxon>metagenomes</taxon>
        <taxon>organismal metagenomes</taxon>
    </lineage>
</organism>
<proteinExistence type="predicted"/>
<protein>
    <submittedName>
        <fullName evidence="1">Uncharacterized protein</fullName>
    </submittedName>
</protein>
<evidence type="ECO:0000313" key="1">
    <source>
        <dbReference type="EMBL" id="QHU15004.1"/>
    </source>
</evidence>
<dbReference type="EMBL" id="MN740848">
    <property type="protein sequence ID" value="QHU15004.1"/>
    <property type="molecule type" value="Genomic_DNA"/>
</dbReference>
<accession>A0A6C0KFH3</accession>
<dbReference type="AlphaFoldDB" id="A0A6C0KFH3"/>